<protein>
    <recommendedName>
        <fullName evidence="3">F-box domain-containing protein</fullName>
    </recommendedName>
</protein>
<evidence type="ECO:0000313" key="2">
    <source>
        <dbReference type="Proteomes" id="UP001480595"/>
    </source>
</evidence>
<dbReference type="GeneID" id="92098568"/>
<evidence type="ECO:0000313" key="1">
    <source>
        <dbReference type="EMBL" id="KAK8041089.1"/>
    </source>
</evidence>
<dbReference type="EMBL" id="JAQQWL010000015">
    <property type="protein sequence ID" value="KAK8041089.1"/>
    <property type="molecule type" value="Genomic_DNA"/>
</dbReference>
<comment type="caution">
    <text evidence="1">The sequence shown here is derived from an EMBL/GenBank/DDBJ whole genome shotgun (WGS) entry which is preliminary data.</text>
</comment>
<evidence type="ECO:0008006" key="3">
    <source>
        <dbReference type="Google" id="ProtNLM"/>
    </source>
</evidence>
<name>A0ABR1T5C8_9PEZI</name>
<dbReference type="Proteomes" id="UP001480595">
    <property type="component" value="Unassembled WGS sequence"/>
</dbReference>
<gene>
    <name evidence="1" type="ORF">PG994_014096</name>
</gene>
<proteinExistence type="predicted"/>
<sequence length="264" mass="30062">MATTGPRQFPANVISNIYERYKARYPHDLRCASRLACVSRAWAFEVEKQNFRRLIIDVSDVSRGRYHEGNHMYNHPYGSTHGGGGNRRGIFGRLFVTGDDLILLESYMRGVRRTFVRELVFVLPDPMRHLDACNALLRRLLDVLSGWGLPAPMQRAYIDLEVFLTDDFDPSNREMGTGIFLFDVPEFSLANASHVRSVRPGPLPFATVFSVKHFIFGRNQRFLKVDAWRAQLCPKLADSLIGVSNDTFVIGDGLVSVRFLSSFW</sequence>
<reference evidence="1 2" key="1">
    <citation type="submission" date="2023-01" db="EMBL/GenBank/DDBJ databases">
        <title>Analysis of 21 Apiospora genomes using comparative genomics revels a genus with tremendous synthesis potential of carbohydrate active enzymes and secondary metabolites.</title>
        <authorList>
            <person name="Sorensen T."/>
        </authorList>
    </citation>
    <scope>NUCLEOTIDE SEQUENCE [LARGE SCALE GENOMIC DNA]</scope>
    <source>
        <strain evidence="1 2">CBS 135458</strain>
    </source>
</reference>
<organism evidence="1 2">
    <name type="scientific">Apiospora phragmitis</name>
    <dbReference type="NCBI Taxonomy" id="2905665"/>
    <lineage>
        <taxon>Eukaryota</taxon>
        <taxon>Fungi</taxon>
        <taxon>Dikarya</taxon>
        <taxon>Ascomycota</taxon>
        <taxon>Pezizomycotina</taxon>
        <taxon>Sordariomycetes</taxon>
        <taxon>Xylariomycetidae</taxon>
        <taxon>Amphisphaeriales</taxon>
        <taxon>Apiosporaceae</taxon>
        <taxon>Apiospora</taxon>
    </lineage>
</organism>
<dbReference type="RefSeq" id="XP_066708634.1">
    <property type="nucleotide sequence ID" value="XM_066865505.1"/>
</dbReference>
<accession>A0ABR1T5C8</accession>
<keyword evidence="2" id="KW-1185">Reference proteome</keyword>